<accession>A0A7H0Y294</accession>
<proteinExistence type="predicted"/>
<dbReference type="EMBL" id="CP061172">
    <property type="protein sequence ID" value="QNR65202.1"/>
    <property type="molecule type" value="Genomic_DNA"/>
</dbReference>
<sequence length="164" mass="18030">MDFSNWATGNSRGHTVGPIFVPEGNEISGIEVCEQAGFGVVDVRFHFRNQNATTSEESQMTGWIANNHAHSIKSVFVDNDKTVIGLQVKEAAGFGVVDIRLIYKKKNGTSTNEPFSDWVTDNPSFNWLKETLIPGEGHASGLEGREEAGFGIVDLRLVYDDIKV</sequence>
<dbReference type="Proteomes" id="UP000516384">
    <property type="component" value="Chromosome"/>
</dbReference>
<evidence type="ECO:0000313" key="2">
    <source>
        <dbReference type="Proteomes" id="UP000516384"/>
    </source>
</evidence>
<evidence type="ECO:0000313" key="1">
    <source>
        <dbReference type="EMBL" id="QNR65202.1"/>
    </source>
</evidence>
<organism evidence="1 2">
    <name type="scientific">Paenibacillus peoriae</name>
    <dbReference type="NCBI Taxonomy" id="59893"/>
    <lineage>
        <taxon>Bacteria</taxon>
        <taxon>Bacillati</taxon>
        <taxon>Bacillota</taxon>
        <taxon>Bacilli</taxon>
        <taxon>Bacillales</taxon>
        <taxon>Paenibacillaceae</taxon>
        <taxon>Paenibacillus</taxon>
    </lineage>
</organism>
<name>A0A7H0Y294_9BACL</name>
<dbReference type="AlphaFoldDB" id="A0A7H0Y294"/>
<dbReference type="RefSeq" id="WP_190297110.1">
    <property type="nucleotide sequence ID" value="NZ_CP061172.1"/>
</dbReference>
<reference evidence="1 2" key="1">
    <citation type="submission" date="2020-09" db="EMBL/GenBank/DDBJ databases">
        <title>Characterization of Paenibacillus peoriae strain ZF390 with broad-spectrum antimicrobial activity as a potential biocontrol agent.</title>
        <authorList>
            <person name="Li L."/>
            <person name="Zhao Y."/>
            <person name="Li B."/>
            <person name="Xie X."/>
        </authorList>
    </citation>
    <scope>NUCLEOTIDE SEQUENCE [LARGE SCALE GENOMIC DNA]</scope>
    <source>
        <strain evidence="1 2">ZF390</strain>
    </source>
</reference>
<protein>
    <submittedName>
        <fullName evidence="1">Uncharacterized protein</fullName>
    </submittedName>
</protein>
<gene>
    <name evidence="1" type="ORF">IAQ67_14900</name>
</gene>